<proteinExistence type="predicted"/>
<dbReference type="InterPro" id="IPR058548">
    <property type="entry name" value="MlaB-like_STAS"/>
</dbReference>
<dbReference type="GO" id="GO:0043856">
    <property type="term" value="F:anti-sigma factor antagonist activity"/>
    <property type="evidence" value="ECO:0007669"/>
    <property type="project" value="TreeGrafter"/>
</dbReference>
<dbReference type="PANTHER" id="PTHR33495">
    <property type="entry name" value="ANTI-SIGMA FACTOR ANTAGONIST TM_1081-RELATED-RELATED"/>
    <property type="match status" value="1"/>
</dbReference>
<feature type="domain" description="STAS" evidence="1">
    <location>
        <begin position="1"/>
        <end position="88"/>
    </location>
</feature>
<dbReference type="PANTHER" id="PTHR33495:SF2">
    <property type="entry name" value="ANTI-SIGMA FACTOR ANTAGONIST TM_1081-RELATED"/>
    <property type="match status" value="1"/>
</dbReference>
<dbReference type="SUPFAM" id="SSF52091">
    <property type="entry name" value="SpoIIaa-like"/>
    <property type="match status" value="1"/>
</dbReference>
<dbReference type="InterPro" id="IPR036513">
    <property type="entry name" value="STAS_dom_sf"/>
</dbReference>
<keyword evidence="3" id="KW-1185">Reference proteome</keyword>
<dbReference type="PROSITE" id="PS50801">
    <property type="entry name" value="STAS"/>
    <property type="match status" value="1"/>
</dbReference>
<sequence length="88" mass="9354">MAGELDLDTAPQLQQEISRVLRQPGVRGIQVDLAEVTFCDSSGIAVLDAGFGEAARNDITLRVVRVPAMIATILQVVGLLQPLTRPAS</sequence>
<protein>
    <submittedName>
        <fullName evidence="2">Anti-anti-sigma factor</fullName>
    </submittedName>
</protein>
<name>A0A1I2N3P7_9ACTN</name>
<dbReference type="CDD" id="cd07043">
    <property type="entry name" value="STAS_anti-anti-sigma_factors"/>
    <property type="match status" value="1"/>
</dbReference>
<dbReference type="InterPro" id="IPR002645">
    <property type="entry name" value="STAS_dom"/>
</dbReference>
<reference evidence="2 3" key="1">
    <citation type="submission" date="2016-10" db="EMBL/GenBank/DDBJ databases">
        <authorList>
            <person name="de Groot N.N."/>
        </authorList>
    </citation>
    <scope>NUCLEOTIDE SEQUENCE [LARGE SCALE GENOMIC DNA]</scope>
    <source>
        <strain evidence="2 3">DSM 43019</strain>
    </source>
</reference>
<dbReference type="Pfam" id="PF13466">
    <property type="entry name" value="STAS_2"/>
    <property type="match status" value="1"/>
</dbReference>
<dbReference type="STRING" id="35752.SAMN05421541_13743"/>
<dbReference type="EMBL" id="FONV01000037">
    <property type="protein sequence ID" value="SFF97730.1"/>
    <property type="molecule type" value="Genomic_DNA"/>
</dbReference>
<dbReference type="AlphaFoldDB" id="A0A1I2N3P7"/>
<evidence type="ECO:0000259" key="1">
    <source>
        <dbReference type="PROSITE" id="PS50801"/>
    </source>
</evidence>
<dbReference type="Proteomes" id="UP000199645">
    <property type="component" value="Unassembled WGS sequence"/>
</dbReference>
<evidence type="ECO:0000313" key="2">
    <source>
        <dbReference type="EMBL" id="SFF97730.1"/>
    </source>
</evidence>
<dbReference type="Gene3D" id="3.30.750.24">
    <property type="entry name" value="STAS domain"/>
    <property type="match status" value="1"/>
</dbReference>
<gene>
    <name evidence="2" type="ORF">SAMN05421541_13743</name>
</gene>
<organism evidence="2 3">
    <name type="scientific">Actinoplanes philippinensis</name>
    <dbReference type="NCBI Taxonomy" id="35752"/>
    <lineage>
        <taxon>Bacteria</taxon>
        <taxon>Bacillati</taxon>
        <taxon>Actinomycetota</taxon>
        <taxon>Actinomycetes</taxon>
        <taxon>Micromonosporales</taxon>
        <taxon>Micromonosporaceae</taxon>
        <taxon>Actinoplanes</taxon>
    </lineage>
</organism>
<accession>A0A1I2N3P7</accession>
<evidence type="ECO:0000313" key="3">
    <source>
        <dbReference type="Proteomes" id="UP000199645"/>
    </source>
</evidence>